<reference evidence="3 4" key="1">
    <citation type="submission" date="2020-07" db="EMBL/GenBank/DDBJ databases">
        <title>Halosimplex pelagicum sp. nov. and Halosimplex rubrum sp. nov., isolated from salted brown alga Laminaria, and emended description of the genus Halosimplex.</title>
        <authorList>
            <person name="Cui H."/>
        </authorList>
    </citation>
    <scope>NUCLEOTIDE SEQUENCE [LARGE SCALE GENOMIC DNA]</scope>
    <source>
        <strain evidence="3 4">R27</strain>
    </source>
</reference>
<protein>
    <submittedName>
        <fullName evidence="3">Restriction endonuclease</fullName>
    </submittedName>
</protein>
<evidence type="ECO:0000313" key="3">
    <source>
        <dbReference type="EMBL" id="QLH78005.1"/>
    </source>
</evidence>
<dbReference type="GeneID" id="56078627"/>
<accession>A0A7D5P5C5</accession>
<dbReference type="GO" id="GO:0004519">
    <property type="term" value="F:endonuclease activity"/>
    <property type="evidence" value="ECO:0007669"/>
    <property type="project" value="UniProtKB-KW"/>
</dbReference>
<dbReference type="EMBL" id="CP058910">
    <property type="protein sequence ID" value="QLH78005.1"/>
    <property type="molecule type" value="Genomic_DNA"/>
</dbReference>
<sequence length="507" mass="58388">MARHDTDLPFGDAFSPAQLHTDDDRPELAAVLEMAKEYEGREDAFDEAIREAFFPDDDDTTRAKNVRLGMKDRGYKITDDEFYFTELGDELYDLRDDPDALYDRFAQYILRDLHGLKGIEVVEDLEAEGRKTVNDNIKEEFKKQYDFHIDETSNHWSQMRAWMSEAGVVNKGTHRYDIDRTRIEELIGVDSEDIVELDGLNEQQQAFLRSLALIDPPGEVKSRTVKRIAEHAYGVNISQSNISRRTLDPLEEAGYIQWEHVSGKPNLIETTDKFDAEVLKPVLDDLSERVGVPRHVLRLSFEEIMEELDSDSTHEKGIALETLTVKTGRLLGLDFVGWRVRGRKTGGSEVDIVMDEIDTTFNRWQIQCKNTKSQLGAKQVSREVGISRIIQTNTILMIARGGVSQDARQYANQVMRHENLAIMFLEGDDIEELDENTDHLLTVLRGEARRIHNIKRLDRREVEQEDGMDLIDREDEALEEFEDELDFEQEQPSLNDFTPDEDESSKN</sequence>
<gene>
    <name evidence="3" type="ORF">HZS55_12150</name>
</gene>
<keyword evidence="3" id="KW-0540">Nuclease</keyword>
<dbReference type="Proteomes" id="UP000509667">
    <property type="component" value="Chromosome"/>
</dbReference>
<dbReference type="KEGG" id="hrr:HZS55_12150"/>
<dbReference type="InterPro" id="IPR011335">
    <property type="entry name" value="Restrct_endonuc-II-like"/>
</dbReference>
<dbReference type="AlphaFoldDB" id="A0A7D5P5C5"/>
<organism evidence="3 4">
    <name type="scientific">Halosimplex rubrum</name>
    <dbReference type="NCBI Taxonomy" id="869889"/>
    <lineage>
        <taxon>Archaea</taxon>
        <taxon>Methanobacteriati</taxon>
        <taxon>Methanobacteriota</taxon>
        <taxon>Stenosarchaea group</taxon>
        <taxon>Halobacteria</taxon>
        <taxon>Halobacteriales</taxon>
        <taxon>Haloarculaceae</taxon>
        <taxon>Halosimplex</taxon>
    </lineage>
</organism>
<dbReference type="GO" id="GO:0003677">
    <property type="term" value="F:DNA binding"/>
    <property type="evidence" value="ECO:0007669"/>
    <property type="project" value="InterPro"/>
</dbReference>
<keyword evidence="3" id="KW-0378">Hydrolase</keyword>
<dbReference type="GO" id="GO:0009307">
    <property type="term" value="P:DNA restriction-modification system"/>
    <property type="evidence" value="ECO:0007669"/>
    <property type="project" value="InterPro"/>
</dbReference>
<keyword evidence="4" id="KW-1185">Reference proteome</keyword>
<dbReference type="InterPro" id="IPR007560">
    <property type="entry name" value="Restrct_endonuc_IV_Mrr"/>
</dbReference>
<evidence type="ECO:0000259" key="2">
    <source>
        <dbReference type="Pfam" id="PF04471"/>
    </source>
</evidence>
<evidence type="ECO:0000256" key="1">
    <source>
        <dbReference type="SAM" id="MobiDB-lite"/>
    </source>
</evidence>
<dbReference type="REBASE" id="411656">
    <property type="entry name" value="HruR27ORF12155P"/>
</dbReference>
<feature type="compositionally biased region" description="Acidic residues" evidence="1">
    <location>
        <begin position="498"/>
        <end position="507"/>
    </location>
</feature>
<feature type="domain" description="Restriction endonuclease type IV Mrr" evidence="2">
    <location>
        <begin position="338"/>
        <end position="430"/>
    </location>
</feature>
<evidence type="ECO:0000313" key="4">
    <source>
        <dbReference type="Proteomes" id="UP000509667"/>
    </source>
</evidence>
<dbReference type="RefSeq" id="WP_179907927.1">
    <property type="nucleotide sequence ID" value="NZ_CP058910.1"/>
</dbReference>
<dbReference type="SUPFAM" id="SSF52980">
    <property type="entry name" value="Restriction endonuclease-like"/>
    <property type="match status" value="1"/>
</dbReference>
<name>A0A7D5P5C5_9EURY</name>
<keyword evidence="3" id="KW-0255">Endonuclease</keyword>
<dbReference type="OrthoDB" id="346471at2157"/>
<proteinExistence type="predicted"/>
<dbReference type="Pfam" id="PF04471">
    <property type="entry name" value="Mrr_cat"/>
    <property type="match status" value="1"/>
</dbReference>
<feature type="region of interest" description="Disordered" evidence="1">
    <location>
        <begin position="482"/>
        <end position="507"/>
    </location>
</feature>